<protein>
    <recommendedName>
        <fullName evidence="4">Extracellular membrane protein CFEM domain-containing protein</fullName>
    </recommendedName>
</protein>
<keyword evidence="1" id="KW-0732">Signal</keyword>
<feature type="chain" id="PRO_5004934720" description="Extracellular membrane protein CFEM domain-containing protein" evidence="1">
    <location>
        <begin position="22"/>
        <end position="135"/>
    </location>
</feature>
<feature type="signal peptide" evidence="1">
    <location>
        <begin position="1"/>
        <end position="21"/>
    </location>
</feature>
<comment type="caution">
    <text evidence="2">The sequence shown here is derived from an EMBL/GenBank/DDBJ whole genome shotgun (WGS) entry which is preliminary data.</text>
</comment>
<dbReference type="Proteomes" id="UP000019478">
    <property type="component" value="Unassembled WGS sequence"/>
</dbReference>
<reference evidence="2 3" key="1">
    <citation type="submission" date="2013-03" db="EMBL/GenBank/DDBJ databases">
        <title>The Genome Sequence of Capronia epimyces CBS 606.96.</title>
        <authorList>
            <consortium name="The Broad Institute Genomics Platform"/>
            <person name="Cuomo C."/>
            <person name="de Hoog S."/>
            <person name="Gorbushina A."/>
            <person name="Walker B."/>
            <person name="Young S.K."/>
            <person name="Zeng Q."/>
            <person name="Gargeya S."/>
            <person name="Fitzgerald M."/>
            <person name="Haas B."/>
            <person name="Abouelleil A."/>
            <person name="Allen A.W."/>
            <person name="Alvarado L."/>
            <person name="Arachchi H.M."/>
            <person name="Berlin A.M."/>
            <person name="Chapman S.B."/>
            <person name="Gainer-Dewar J."/>
            <person name="Goldberg J."/>
            <person name="Griggs A."/>
            <person name="Gujja S."/>
            <person name="Hansen M."/>
            <person name="Howarth C."/>
            <person name="Imamovic A."/>
            <person name="Ireland A."/>
            <person name="Larimer J."/>
            <person name="McCowan C."/>
            <person name="Murphy C."/>
            <person name="Pearson M."/>
            <person name="Poon T.W."/>
            <person name="Priest M."/>
            <person name="Roberts A."/>
            <person name="Saif S."/>
            <person name="Shea T."/>
            <person name="Sisk P."/>
            <person name="Sykes S."/>
            <person name="Wortman J."/>
            <person name="Nusbaum C."/>
            <person name="Birren B."/>
        </authorList>
    </citation>
    <scope>NUCLEOTIDE SEQUENCE [LARGE SCALE GENOMIC DNA]</scope>
    <source>
        <strain evidence="2 3">CBS 606.96</strain>
    </source>
</reference>
<accession>W9XHS7</accession>
<evidence type="ECO:0008006" key="4">
    <source>
        <dbReference type="Google" id="ProtNLM"/>
    </source>
</evidence>
<gene>
    <name evidence="2" type="ORF">A1O3_08072</name>
</gene>
<sequence>MIARLPAVILVLYRTFQLSDASFNFSPYLVCAQTYLYSNAPAECDYGDTSVESTTEEDICLCSSASFLDGVARDVWQNCGCEALTNTANQIVNVCMEYNVDPLIFNVLIVPFYIYRASNGTSIAALQHFSLHPFN</sequence>
<evidence type="ECO:0000313" key="3">
    <source>
        <dbReference type="Proteomes" id="UP000019478"/>
    </source>
</evidence>
<dbReference type="RefSeq" id="XP_007736362.1">
    <property type="nucleotide sequence ID" value="XM_007738172.1"/>
</dbReference>
<dbReference type="AlphaFoldDB" id="W9XHS7"/>
<organism evidence="2 3">
    <name type="scientific">Capronia epimyces CBS 606.96</name>
    <dbReference type="NCBI Taxonomy" id="1182542"/>
    <lineage>
        <taxon>Eukaryota</taxon>
        <taxon>Fungi</taxon>
        <taxon>Dikarya</taxon>
        <taxon>Ascomycota</taxon>
        <taxon>Pezizomycotina</taxon>
        <taxon>Eurotiomycetes</taxon>
        <taxon>Chaetothyriomycetidae</taxon>
        <taxon>Chaetothyriales</taxon>
        <taxon>Herpotrichiellaceae</taxon>
        <taxon>Capronia</taxon>
    </lineage>
</organism>
<evidence type="ECO:0000256" key="1">
    <source>
        <dbReference type="SAM" id="SignalP"/>
    </source>
</evidence>
<dbReference type="GeneID" id="19172162"/>
<proteinExistence type="predicted"/>
<dbReference type="HOGENOM" id="CLU_1885499_0_0_1"/>
<evidence type="ECO:0000313" key="2">
    <source>
        <dbReference type="EMBL" id="EXJ79788.1"/>
    </source>
</evidence>
<keyword evidence="3" id="KW-1185">Reference proteome</keyword>
<name>W9XHS7_9EURO</name>
<dbReference type="EMBL" id="AMGY01000007">
    <property type="protein sequence ID" value="EXJ79788.1"/>
    <property type="molecule type" value="Genomic_DNA"/>
</dbReference>